<evidence type="ECO:0000259" key="2">
    <source>
        <dbReference type="Pfam" id="PF02775"/>
    </source>
</evidence>
<dbReference type="InterPro" id="IPR029061">
    <property type="entry name" value="THDP-binding"/>
</dbReference>
<dbReference type="GO" id="GO:0016625">
    <property type="term" value="F:oxidoreductase activity, acting on the aldehyde or oxo group of donors, iron-sulfur protein as acceptor"/>
    <property type="evidence" value="ECO:0007669"/>
    <property type="project" value="UniProtKB-ARBA"/>
</dbReference>
<dbReference type="Proteomes" id="UP000606900">
    <property type="component" value="Unassembled WGS sequence"/>
</dbReference>
<dbReference type="CDD" id="cd03375">
    <property type="entry name" value="TPP_OGFOR"/>
    <property type="match status" value="1"/>
</dbReference>
<dbReference type="Pfam" id="PF02775">
    <property type="entry name" value="TPP_enzyme_C"/>
    <property type="match status" value="1"/>
</dbReference>
<dbReference type="GO" id="GO:0030976">
    <property type="term" value="F:thiamine pyrophosphate binding"/>
    <property type="evidence" value="ECO:0007669"/>
    <property type="project" value="InterPro"/>
</dbReference>
<dbReference type="GO" id="GO:0045333">
    <property type="term" value="P:cellular respiration"/>
    <property type="evidence" value="ECO:0007669"/>
    <property type="project" value="UniProtKB-ARBA"/>
</dbReference>
<dbReference type="InterPro" id="IPR051457">
    <property type="entry name" value="2-oxoacid:Fd_oxidoreductase"/>
</dbReference>
<dbReference type="OrthoDB" id="30755at2157"/>
<accession>A0A843ANW4</accession>
<reference evidence="3" key="1">
    <citation type="submission" date="2020-10" db="EMBL/GenBank/DDBJ databases">
        <title>Dehalococcoides mccartyi of a TCE/Cr reducing biochatode.</title>
        <authorList>
            <person name="Matturro B."/>
        </authorList>
    </citation>
    <scope>NUCLEOTIDE SEQUENCE</scope>
    <source>
        <strain evidence="3">Bin2</strain>
    </source>
</reference>
<dbReference type="RefSeq" id="WP_171824048.1">
    <property type="nucleotide sequence ID" value="NZ_LN734822.1"/>
</dbReference>
<evidence type="ECO:0000313" key="4">
    <source>
        <dbReference type="Proteomes" id="UP000606900"/>
    </source>
</evidence>
<dbReference type="SUPFAM" id="SSF52518">
    <property type="entry name" value="Thiamin diphosphate-binding fold (THDP-binding)"/>
    <property type="match status" value="1"/>
</dbReference>
<dbReference type="GO" id="GO:0006082">
    <property type="term" value="P:organic acid metabolic process"/>
    <property type="evidence" value="ECO:0007669"/>
    <property type="project" value="UniProtKB-ARBA"/>
</dbReference>
<evidence type="ECO:0000256" key="1">
    <source>
        <dbReference type="ARBA" id="ARBA00023002"/>
    </source>
</evidence>
<sequence length="293" mass="32347">MEMEKMEENRENRFMKYLRKDRLPHIFCAGCGNGIIMNTFFNGMEMAEVDFEDVVMVSGIGCSSRIPGYVKCDSLHTTHGRPISFATGVKLANPENEVVVFTGDGDAAAIGGNHLIHGARRNINLTVICINNSIYGMTGGQISPTSPRGSYGSTAPYGAIERPFDLSELVKAAGATYVARWTTAQPVQLSNAIKKGLQNNGFSFIEVISQCPTYFGRKNKMRTPVEMMQWMKEASIVKRRADKLSNEELEGKIVVGEFQAKKEAEYSDRICQLLEDKCTTGKPSAIRSAYQGD</sequence>
<organism evidence="3 4">
    <name type="scientific">Methanobacterium formicicum</name>
    <dbReference type="NCBI Taxonomy" id="2162"/>
    <lineage>
        <taxon>Archaea</taxon>
        <taxon>Methanobacteriati</taxon>
        <taxon>Methanobacteriota</taxon>
        <taxon>Methanomada group</taxon>
        <taxon>Methanobacteria</taxon>
        <taxon>Methanobacteriales</taxon>
        <taxon>Methanobacteriaceae</taxon>
        <taxon>Methanobacterium</taxon>
    </lineage>
</organism>
<proteinExistence type="predicted"/>
<dbReference type="InterPro" id="IPR011766">
    <property type="entry name" value="TPP_enzyme_TPP-bd"/>
</dbReference>
<dbReference type="GeneID" id="26738513"/>
<dbReference type="PANTHER" id="PTHR48084:SF1">
    <property type="entry name" value="2-OXOGLUTARATE SYNTHASE SUBUNIT KORB"/>
    <property type="match status" value="1"/>
</dbReference>
<name>A0A843ANW4_METFO</name>
<dbReference type="AlphaFoldDB" id="A0A843ANW4"/>
<dbReference type="GO" id="GO:0044272">
    <property type="term" value="P:sulfur compound biosynthetic process"/>
    <property type="evidence" value="ECO:0007669"/>
    <property type="project" value="UniProtKB-ARBA"/>
</dbReference>
<dbReference type="Gene3D" id="3.40.50.970">
    <property type="match status" value="1"/>
</dbReference>
<keyword evidence="1" id="KW-0560">Oxidoreductase</keyword>
<evidence type="ECO:0000313" key="3">
    <source>
        <dbReference type="EMBL" id="MBF4475141.1"/>
    </source>
</evidence>
<comment type="caution">
    <text evidence="3">The sequence shown here is derived from an EMBL/GenBank/DDBJ whole genome shotgun (WGS) entry which is preliminary data.</text>
</comment>
<dbReference type="PANTHER" id="PTHR48084">
    <property type="entry name" value="2-OXOGLUTARATE OXIDOREDUCTASE SUBUNIT KORB-RELATED"/>
    <property type="match status" value="1"/>
</dbReference>
<dbReference type="EMBL" id="JADIIL010000024">
    <property type="protein sequence ID" value="MBF4475141.1"/>
    <property type="molecule type" value="Genomic_DNA"/>
</dbReference>
<feature type="domain" description="Thiamine pyrophosphate enzyme TPP-binding" evidence="2">
    <location>
        <begin position="60"/>
        <end position="207"/>
    </location>
</feature>
<protein>
    <submittedName>
        <fullName evidence="3">2-oxoacid:ferredoxin oxidoreductase subunit beta</fullName>
    </submittedName>
</protein>
<gene>
    <name evidence="3" type="ORF">ISP06_06705</name>
</gene>